<keyword evidence="1" id="KW-0812">Transmembrane</keyword>
<evidence type="ECO:0000313" key="3">
    <source>
        <dbReference type="Proteomes" id="UP000216151"/>
    </source>
</evidence>
<evidence type="ECO:0000256" key="1">
    <source>
        <dbReference type="SAM" id="Phobius"/>
    </source>
</evidence>
<sequence length="178" mass="19750">MTEKSEQPQAAPNDGLVIEVGEIASDGLRLWCARQAVEHAKQRLDFQEACLDGIISRSGQTLGWSITVSCAFLVLTSSQKLPYTMLAFSLFSVMTAICTIMVMRPRGWAPGTQTPEWFVYTELTNELAVLEHLAMSFQAGIESNRPRMTTCARWLEFSWISFAAMPIAAAFAHLITGR</sequence>
<feature type="transmembrane region" description="Helical" evidence="1">
    <location>
        <begin position="154"/>
        <end position="175"/>
    </location>
</feature>
<reference evidence="2 3" key="1">
    <citation type="submission" date="2017-04" db="EMBL/GenBank/DDBJ databases">
        <title>Kefir bacterial isolates.</title>
        <authorList>
            <person name="Kim Y."/>
            <person name="Blasche S."/>
            <person name="Patil K.R."/>
        </authorList>
    </citation>
    <scope>NUCLEOTIDE SEQUENCE [LARGE SCALE GENOMIC DNA]</scope>
    <source>
        <strain evidence="2 3">KR</strain>
    </source>
</reference>
<keyword evidence="1" id="KW-0472">Membrane</keyword>
<feature type="transmembrane region" description="Helical" evidence="1">
    <location>
        <begin position="83"/>
        <end position="103"/>
    </location>
</feature>
<dbReference type="Proteomes" id="UP000216151">
    <property type="component" value="Unassembled WGS sequence"/>
</dbReference>
<keyword evidence="1" id="KW-1133">Transmembrane helix</keyword>
<dbReference type="AlphaFoldDB" id="A0A269XWY3"/>
<keyword evidence="3" id="KW-1185">Reference proteome</keyword>
<accession>A0A269XWY3</accession>
<comment type="caution">
    <text evidence="2">The sequence shown here is derived from an EMBL/GenBank/DDBJ whole genome shotgun (WGS) entry which is preliminary data.</text>
</comment>
<dbReference type="RefSeq" id="WP_095349921.1">
    <property type="nucleotide sequence ID" value="NZ_NCXK01000011.1"/>
</dbReference>
<gene>
    <name evidence="2" type="ORF">B8X00_09015</name>
</gene>
<name>A0A269XWY3_9PROT</name>
<evidence type="ECO:0000313" key="2">
    <source>
        <dbReference type="EMBL" id="PAK77807.1"/>
    </source>
</evidence>
<protein>
    <submittedName>
        <fullName evidence="2">Uncharacterized protein</fullName>
    </submittedName>
</protein>
<dbReference type="EMBL" id="NCXK01000011">
    <property type="protein sequence ID" value="PAK77807.1"/>
    <property type="molecule type" value="Genomic_DNA"/>
</dbReference>
<organism evidence="2 3">
    <name type="scientific">Acetobacter fabarum</name>
    <dbReference type="NCBI Taxonomy" id="483199"/>
    <lineage>
        <taxon>Bacteria</taxon>
        <taxon>Pseudomonadati</taxon>
        <taxon>Pseudomonadota</taxon>
        <taxon>Alphaproteobacteria</taxon>
        <taxon>Acetobacterales</taxon>
        <taxon>Acetobacteraceae</taxon>
        <taxon>Acetobacter</taxon>
    </lineage>
</organism>
<proteinExistence type="predicted"/>